<dbReference type="AlphaFoldDB" id="A0A251JVE1"/>
<evidence type="ECO:0000313" key="1">
    <source>
        <dbReference type="EMBL" id="OAY37770.1"/>
    </source>
</evidence>
<protein>
    <submittedName>
        <fullName evidence="1">Uncharacterized protein</fullName>
    </submittedName>
</protein>
<name>A0A251JVE1_MANES</name>
<organism evidence="1">
    <name type="scientific">Manihot esculenta</name>
    <name type="common">Cassava</name>
    <name type="synonym">Jatropha manihot</name>
    <dbReference type="NCBI Taxonomy" id="3983"/>
    <lineage>
        <taxon>Eukaryota</taxon>
        <taxon>Viridiplantae</taxon>
        <taxon>Streptophyta</taxon>
        <taxon>Embryophyta</taxon>
        <taxon>Tracheophyta</taxon>
        <taxon>Spermatophyta</taxon>
        <taxon>Magnoliopsida</taxon>
        <taxon>eudicotyledons</taxon>
        <taxon>Gunneridae</taxon>
        <taxon>Pentapetalae</taxon>
        <taxon>rosids</taxon>
        <taxon>fabids</taxon>
        <taxon>Malpighiales</taxon>
        <taxon>Euphorbiaceae</taxon>
        <taxon>Crotonoideae</taxon>
        <taxon>Manihoteae</taxon>
        <taxon>Manihot</taxon>
    </lineage>
</organism>
<sequence>MKPSKIIIVSLVHGGSYTLFEKYLTVMKACAYFCRYHLQVRFLDGKSKTKIVVEPVRKDLFSLFKET</sequence>
<accession>A0A251JVE1</accession>
<proteinExistence type="predicted"/>
<reference evidence="1" key="1">
    <citation type="submission" date="2016-02" db="EMBL/GenBank/DDBJ databases">
        <title>WGS assembly of Manihot esculenta.</title>
        <authorList>
            <person name="Bredeson J.V."/>
            <person name="Prochnik S.E."/>
            <person name="Lyons J.B."/>
            <person name="Schmutz J."/>
            <person name="Grimwood J."/>
            <person name="Vrebalov J."/>
            <person name="Bart R.S."/>
            <person name="Amuge T."/>
            <person name="Ferguson M.E."/>
            <person name="Green R."/>
            <person name="Putnam N."/>
            <person name="Stites J."/>
            <person name="Rounsley S."/>
            <person name="Rokhsar D.S."/>
        </authorList>
    </citation>
    <scope>NUCLEOTIDE SEQUENCE [LARGE SCALE GENOMIC DNA]</scope>
    <source>
        <tissue evidence="1">Leaf</tissue>
    </source>
</reference>
<gene>
    <name evidence="1" type="ORF">MANES_11G127700</name>
</gene>
<dbReference type="EMBL" id="CM004397">
    <property type="protein sequence ID" value="OAY37769.1"/>
    <property type="molecule type" value="Genomic_DNA"/>
</dbReference>
<dbReference type="EMBL" id="CM004397">
    <property type="protein sequence ID" value="OAY37768.1"/>
    <property type="molecule type" value="Genomic_DNA"/>
</dbReference>
<dbReference type="EMBL" id="CM004397">
    <property type="protein sequence ID" value="OAY37770.1"/>
    <property type="molecule type" value="Genomic_DNA"/>
</dbReference>